<gene>
    <name evidence="1" type="ORF">BJP36_11795</name>
</gene>
<dbReference type="Proteomes" id="UP000176944">
    <property type="component" value="Chromosome"/>
</dbReference>
<evidence type="ECO:0000313" key="2">
    <source>
        <dbReference type="Proteomes" id="UP000176944"/>
    </source>
</evidence>
<reference evidence="2" key="1">
    <citation type="submission" date="2016-10" db="EMBL/GenBank/DDBJ databases">
        <title>Comparative genomics uncovers the prolific and rare metabolic potential of the cyanobacterial genus Moorea.</title>
        <authorList>
            <person name="Leao T."/>
            <person name="Castelao G."/>
            <person name="Korobeynikov A."/>
            <person name="Monroe E.A."/>
            <person name="Podell S."/>
            <person name="Glukhov E."/>
            <person name="Allen E."/>
            <person name="Gerwick W.H."/>
            <person name="Gerwick L."/>
        </authorList>
    </citation>
    <scope>NUCLEOTIDE SEQUENCE [LARGE SCALE GENOMIC DNA]</scope>
    <source>
        <strain evidence="2">JHB</strain>
    </source>
</reference>
<dbReference type="AlphaFoldDB" id="A0A1D9FYY3"/>
<proteinExistence type="predicted"/>
<organism evidence="1 2">
    <name type="scientific">Moorena producens (strain JHB)</name>
    <dbReference type="NCBI Taxonomy" id="1454205"/>
    <lineage>
        <taxon>Bacteria</taxon>
        <taxon>Bacillati</taxon>
        <taxon>Cyanobacteriota</taxon>
        <taxon>Cyanophyceae</taxon>
        <taxon>Coleofasciculales</taxon>
        <taxon>Coleofasciculaceae</taxon>
        <taxon>Moorena</taxon>
    </lineage>
</organism>
<evidence type="ECO:0000313" key="1">
    <source>
        <dbReference type="EMBL" id="AOY80495.1"/>
    </source>
</evidence>
<accession>A0A1D9FYY3</accession>
<sequence length="66" mass="7619">MFLTWINLIVTGMMIVYGDRILLELDQISAQLLLIWDLVRASLILTDQSKRSRPSQKVNHCLPSSY</sequence>
<dbReference type="EMBL" id="CP017708">
    <property type="protein sequence ID" value="AOY80495.1"/>
    <property type="molecule type" value="Genomic_DNA"/>
</dbReference>
<name>A0A1D9FYY3_MOOP1</name>
<protein>
    <submittedName>
        <fullName evidence="1">Uncharacterized protein</fullName>
    </submittedName>
</protein>